<feature type="transmembrane region" description="Helical" evidence="1">
    <location>
        <begin position="12"/>
        <end position="31"/>
    </location>
</feature>
<keyword evidence="1" id="KW-0472">Membrane</keyword>
<gene>
    <name evidence="2" type="ORF">GA0070614_0121</name>
</gene>
<dbReference type="Proteomes" id="UP000198215">
    <property type="component" value="Chromosome I"/>
</dbReference>
<evidence type="ECO:0000313" key="3">
    <source>
        <dbReference type="Proteomes" id="UP000198215"/>
    </source>
</evidence>
<dbReference type="OrthoDB" id="3405163at2"/>
<keyword evidence="3" id="KW-1185">Reference proteome</keyword>
<sequence>MAQDRAAARQRRLLWAGILAVAGLVLLLLGLTVADGALAWLEVVVAIALLVTSYAVQRVARREALYTDPERR</sequence>
<keyword evidence="1" id="KW-1133">Transmembrane helix</keyword>
<evidence type="ECO:0000313" key="2">
    <source>
        <dbReference type="EMBL" id="SCG34974.1"/>
    </source>
</evidence>
<protein>
    <submittedName>
        <fullName evidence="2">Uncharacterized protein</fullName>
    </submittedName>
</protein>
<evidence type="ECO:0000256" key="1">
    <source>
        <dbReference type="SAM" id="Phobius"/>
    </source>
</evidence>
<organism evidence="2 3">
    <name type="scientific">Micromonospora coxensis</name>
    <dbReference type="NCBI Taxonomy" id="356852"/>
    <lineage>
        <taxon>Bacteria</taxon>
        <taxon>Bacillati</taxon>
        <taxon>Actinomycetota</taxon>
        <taxon>Actinomycetes</taxon>
        <taxon>Micromonosporales</taxon>
        <taxon>Micromonosporaceae</taxon>
        <taxon>Micromonospora</taxon>
    </lineage>
</organism>
<reference evidence="3" key="1">
    <citation type="submission" date="2016-06" db="EMBL/GenBank/DDBJ databases">
        <authorList>
            <person name="Varghese N."/>
            <person name="Submissions Spin"/>
        </authorList>
    </citation>
    <scope>NUCLEOTIDE SEQUENCE [LARGE SCALE GENOMIC DNA]</scope>
    <source>
        <strain evidence="3">DSM 45161</strain>
    </source>
</reference>
<dbReference type="RefSeq" id="WP_088974144.1">
    <property type="nucleotide sequence ID" value="NZ_LT607753.1"/>
</dbReference>
<accession>A0A1C5GMD8</accession>
<feature type="transmembrane region" description="Helical" evidence="1">
    <location>
        <begin position="37"/>
        <end position="56"/>
    </location>
</feature>
<dbReference type="AlphaFoldDB" id="A0A1C5GMD8"/>
<keyword evidence="1" id="KW-0812">Transmembrane</keyword>
<proteinExistence type="predicted"/>
<dbReference type="EMBL" id="LT607753">
    <property type="protein sequence ID" value="SCG34974.1"/>
    <property type="molecule type" value="Genomic_DNA"/>
</dbReference>
<name>A0A1C5GMD8_9ACTN</name>